<dbReference type="RefSeq" id="WP_091257333.1">
    <property type="nucleotide sequence ID" value="NZ_FNDB01000007.1"/>
</dbReference>
<accession>A0A1G8C753</accession>
<organism evidence="1 2">
    <name type="scientific">Flavobacterium omnivorum</name>
    <dbReference type="NCBI Taxonomy" id="178355"/>
    <lineage>
        <taxon>Bacteria</taxon>
        <taxon>Pseudomonadati</taxon>
        <taxon>Bacteroidota</taxon>
        <taxon>Flavobacteriia</taxon>
        <taxon>Flavobacteriales</taxon>
        <taxon>Flavobacteriaceae</taxon>
        <taxon>Flavobacterium</taxon>
    </lineage>
</organism>
<proteinExistence type="predicted"/>
<dbReference type="OrthoDB" id="1027344at2"/>
<dbReference type="Proteomes" id="UP000199274">
    <property type="component" value="Unassembled WGS sequence"/>
</dbReference>
<dbReference type="EMBL" id="FNDB01000007">
    <property type="protein sequence ID" value="SDH41123.1"/>
    <property type="molecule type" value="Genomic_DNA"/>
</dbReference>
<sequence length="126" mass="15402">MFLIVAKYLIPKGYRGVTLFPFVLLKYREDLKDTILINHEKIHLRQQVELLIVPFFIWYLLEYIFRLFQYKSADLAYRNISFEREAYANEKNNQYLVRRSFFRFLDYVVLKKNSCNTIFILLVPLF</sequence>
<dbReference type="STRING" id="178355.SAMN04488062_10762"/>
<protein>
    <submittedName>
        <fullName evidence="1">Uncharacterized protein</fullName>
    </submittedName>
</protein>
<gene>
    <name evidence="1" type="ORF">SAMN04488062_10762</name>
</gene>
<evidence type="ECO:0000313" key="1">
    <source>
        <dbReference type="EMBL" id="SDH41123.1"/>
    </source>
</evidence>
<keyword evidence="2" id="KW-1185">Reference proteome</keyword>
<evidence type="ECO:0000313" key="2">
    <source>
        <dbReference type="Proteomes" id="UP000199274"/>
    </source>
</evidence>
<reference evidence="2" key="1">
    <citation type="submission" date="2016-10" db="EMBL/GenBank/DDBJ databases">
        <authorList>
            <person name="Varghese N."/>
            <person name="Submissions S."/>
        </authorList>
    </citation>
    <scope>NUCLEOTIDE SEQUENCE [LARGE SCALE GENOMIC DNA]</scope>
    <source>
        <strain evidence="2">CGMCC 1.2747</strain>
    </source>
</reference>
<dbReference type="AlphaFoldDB" id="A0A1G8C753"/>
<name>A0A1G8C753_9FLAO</name>